<gene>
    <name evidence="7" type="ORF">DSCA_22840</name>
</gene>
<keyword evidence="3 5" id="KW-1133">Transmembrane helix</keyword>
<evidence type="ECO:0000256" key="2">
    <source>
        <dbReference type="ARBA" id="ARBA00022692"/>
    </source>
</evidence>
<dbReference type="RefSeq" id="WP_155316525.1">
    <property type="nucleotide sequence ID" value="NZ_AP021874.1"/>
</dbReference>
<dbReference type="Pfam" id="PF07291">
    <property type="entry name" value="MauE"/>
    <property type="match status" value="1"/>
</dbReference>
<dbReference type="Proteomes" id="UP000427906">
    <property type="component" value="Chromosome"/>
</dbReference>
<accession>A0A5K7YPX4</accession>
<evidence type="ECO:0000256" key="3">
    <source>
        <dbReference type="ARBA" id="ARBA00022989"/>
    </source>
</evidence>
<dbReference type="AlphaFoldDB" id="A0A5K7YPX4"/>
<dbReference type="GO" id="GO:0016020">
    <property type="term" value="C:membrane"/>
    <property type="evidence" value="ECO:0007669"/>
    <property type="project" value="UniProtKB-SubCell"/>
</dbReference>
<keyword evidence="8" id="KW-1185">Reference proteome</keyword>
<dbReference type="EMBL" id="AP021874">
    <property type="protein sequence ID" value="BBO68354.1"/>
    <property type="molecule type" value="Genomic_DNA"/>
</dbReference>
<dbReference type="SUPFAM" id="SSF52833">
    <property type="entry name" value="Thioredoxin-like"/>
    <property type="match status" value="1"/>
</dbReference>
<evidence type="ECO:0000256" key="4">
    <source>
        <dbReference type="ARBA" id="ARBA00023136"/>
    </source>
</evidence>
<evidence type="ECO:0000313" key="7">
    <source>
        <dbReference type="EMBL" id="BBO68354.1"/>
    </source>
</evidence>
<feature type="transmembrane region" description="Helical" evidence="5">
    <location>
        <begin position="12"/>
        <end position="30"/>
    </location>
</feature>
<evidence type="ECO:0000259" key="6">
    <source>
        <dbReference type="Pfam" id="PF07291"/>
    </source>
</evidence>
<dbReference type="GO" id="GO:0030416">
    <property type="term" value="P:methylamine metabolic process"/>
    <property type="evidence" value="ECO:0007669"/>
    <property type="project" value="InterPro"/>
</dbReference>
<reference evidence="7 8" key="1">
    <citation type="submission" date="2019-11" db="EMBL/GenBank/DDBJ databases">
        <title>Comparative genomics of hydrocarbon-degrading Desulfosarcina strains.</title>
        <authorList>
            <person name="Watanabe M."/>
            <person name="Kojima H."/>
            <person name="Fukui M."/>
        </authorList>
    </citation>
    <scope>NUCLEOTIDE SEQUENCE [LARGE SCALE GENOMIC DNA]</scope>
    <source>
        <strain evidence="7 8">PL12</strain>
    </source>
</reference>
<dbReference type="KEGG" id="dalk:DSCA_22840"/>
<keyword evidence="2 5" id="KW-0812">Transmembrane</keyword>
<evidence type="ECO:0000313" key="8">
    <source>
        <dbReference type="Proteomes" id="UP000427906"/>
    </source>
</evidence>
<dbReference type="InterPro" id="IPR036249">
    <property type="entry name" value="Thioredoxin-like_sf"/>
</dbReference>
<feature type="transmembrane region" description="Helical" evidence="5">
    <location>
        <begin position="55"/>
        <end position="75"/>
    </location>
</feature>
<evidence type="ECO:0000256" key="5">
    <source>
        <dbReference type="SAM" id="Phobius"/>
    </source>
</evidence>
<feature type="transmembrane region" description="Helical" evidence="5">
    <location>
        <begin position="123"/>
        <end position="141"/>
    </location>
</feature>
<sequence length="317" mass="34154">MNRTAPDTRLLGYRFITIVLGAILLAAGAFKGVDLDQFALQIRQYGILPDDARPAVAAAWFMVVVEVILGAALVANWRPKASLSGVILLLLFFMGALSWAMVHGGVSDCGCFGPAARRSPTEAMIEDGLLLVFAFSAWKLKDRAIYYRHPMKSLAVATTAVIAMTLPLALGTLQARQSASASQASGQAAGMVLQTPSGGQVDLNTGTCLVALMATDCMHCRQSVPLLNEMVAEAGNALTVYALAADDQAAIDRFVEENFAFYPVLPVTEKSLLALMKDDPLPQYLLIQNGRTLARWQDKVPERRALVDVIEREEKGA</sequence>
<feature type="transmembrane region" description="Helical" evidence="5">
    <location>
        <begin position="153"/>
        <end position="173"/>
    </location>
</feature>
<keyword evidence="4 5" id="KW-0472">Membrane</keyword>
<feature type="transmembrane region" description="Helical" evidence="5">
    <location>
        <begin position="82"/>
        <end position="103"/>
    </location>
</feature>
<comment type="subcellular location">
    <subcellularLocation>
        <location evidence="1">Membrane</location>
        <topology evidence="1">Multi-pass membrane protein</topology>
    </subcellularLocation>
</comment>
<name>A0A5K7YPX4_9BACT</name>
<evidence type="ECO:0000256" key="1">
    <source>
        <dbReference type="ARBA" id="ARBA00004141"/>
    </source>
</evidence>
<dbReference type="OrthoDB" id="5422529at2"/>
<feature type="domain" description="Methylamine utilisation protein MauE" evidence="6">
    <location>
        <begin position="15"/>
        <end position="136"/>
    </location>
</feature>
<proteinExistence type="predicted"/>
<dbReference type="Gene3D" id="3.40.30.10">
    <property type="entry name" value="Glutaredoxin"/>
    <property type="match status" value="1"/>
</dbReference>
<organism evidence="7 8">
    <name type="scientific">Desulfosarcina alkanivorans</name>
    <dbReference type="NCBI Taxonomy" id="571177"/>
    <lineage>
        <taxon>Bacteria</taxon>
        <taxon>Pseudomonadati</taxon>
        <taxon>Thermodesulfobacteriota</taxon>
        <taxon>Desulfobacteria</taxon>
        <taxon>Desulfobacterales</taxon>
        <taxon>Desulfosarcinaceae</taxon>
        <taxon>Desulfosarcina</taxon>
    </lineage>
</organism>
<protein>
    <recommendedName>
        <fullName evidence="6">Methylamine utilisation protein MauE domain-containing protein</fullName>
    </recommendedName>
</protein>
<dbReference type="InterPro" id="IPR009908">
    <property type="entry name" value="Methylamine_util_MauE"/>
</dbReference>